<reference evidence="2" key="1">
    <citation type="journal article" date="2011" name="PLoS Genet.">
        <title>Genomic analysis of the necrotrophic fungal pathogens Sclerotinia sclerotiorum and Botrytis cinerea.</title>
        <authorList>
            <person name="Amselem J."/>
            <person name="Cuomo C.A."/>
            <person name="van Kan J.A."/>
            <person name="Viaud M."/>
            <person name="Benito E.P."/>
            <person name="Couloux A."/>
            <person name="Coutinho P.M."/>
            <person name="de Vries R.P."/>
            <person name="Dyer P.S."/>
            <person name="Fillinger S."/>
            <person name="Fournier E."/>
            <person name="Gout L."/>
            <person name="Hahn M."/>
            <person name="Kohn L."/>
            <person name="Lapalu N."/>
            <person name="Plummer K.M."/>
            <person name="Pradier J.M."/>
            <person name="Quevillon E."/>
            <person name="Sharon A."/>
            <person name="Simon A."/>
            <person name="ten Have A."/>
            <person name="Tudzynski B."/>
            <person name="Tudzynski P."/>
            <person name="Wincker P."/>
            <person name="Andrew M."/>
            <person name="Anthouard V."/>
            <person name="Beever R.E."/>
            <person name="Beffa R."/>
            <person name="Benoit I."/>
            <person name="Bouzid O."/>
            <person name="Brault B."/>
            <person name="Chen Z."/>
            <person name="Choquer M."/>
            <person name="Collemare J."/>
            <person name="Cotton P."/>
            <person name="Danchin E.G."/>
            <person name="Da Silva C."/>
            <person name="Gautier A."/>
            <person name="Giraud C."/>
            <person name="Giraud T."/>
            <person name="Gonzalez C."/>
            <person name="Grossetete S."/>
            <person name="Guldener U."/>
            <person name="Henrissat B."/>
            <person name="Howlett B.J."/>
            <person name="Kodira C."/>
            <person name="Kretschmer M."/>
            <person name="Lappartient A."/>
            <person name="Leroch M."/>
            <person name="Levis C."/>
            <person name="Mauceli E."/>
            <person name="Neuveglise C."/>
            <person name="Oeser B."/>
            <person name="Pearson M."/>
            <person name="Poulain J."/>
            <person name="Poussereau N."/>
            <person name="Quesneville H."/>
            <person name="Rascle C."/>
            <person name="Schumacher J."/>
            <person name="Segurens B."/>
            <person name="Sexton A."/>
            <person name="Silva E."/>
            <person name="Sirven C."/>
            <person name="Soanes D.M."/>
            <person name="Talbot N.J."/>
            <person name="Templeton M."/>
            <person name="Yandava C."/>
            <person name="Yarden O."/>
            <person name="Zeng Q."/>
            <person name="Rollins J.A."/>
            <person name="Lebrun M.H."/>
            <person name="Dickman M."/>
        </authorList>
    </citation>
    <scope>NUCLEOTIDE SEQUENCE [LARGE SCALE GENOMIC DNA]</scope>
    <source>
        <strain evidence="2">T4</strain>
    </source>
</reference>
<dbReference type="Proteomes" id="UP000008177">
    <property type="component" value="Unplaced contigs"/>
</dbReference>
<evidence type="ECO:0000313" key="2">
    <source>
        <dbReference type="Proteomes" id="UP000008177"/>
    </source>
</evidence>
<sequence>MRAEFPRIGISLYIPSFFPLHITRFSPLVITSVFTLARGTFQIGSSLERRFLIDLEDSKSSCP</sequence>
<organism evidence="1 2">
    <name type="scientific">Botryotinia fuckeliana (strain T4)</name>
    <name type="common">Noble rot fungus</name>
    <name type="synonym">Botrytis cinerea</name>
    <dbReference type="NCBI Taxonomy" id="999810"/>
    <lineage>
        <taxon>Eukaryota</taxon>
        <taxon>Fungi</taxon>
        <taxon>Dikarya</taxon>
        <taxon>Ascomycota</taxon>
        <taxon>Pezizomycotina</taxon>
        <taxon>Leotiomycetes</taxon>
        <taxon>Helotiales</taxon>
        <taxon>Sclerotiniaceae</taxon>
        <taxon>Botrytis</taxon>
    </lineage>
</organism>
<gene>
    <name evidence="1" type="ORF">BofuT4_uP154910.1</name>
</gene>
<protein>
    <submittedName>
        <fullName evidence="1">Uncharacterized protein</fullName>
    </submittedName>
</protein>
<dbReference type="HOGENOM" id="CLU_2885542_0_0_1"/>
<proteinExistence type="predicted"/>
<dbReference type="AlphaFoldDB" id="G2YV52"/>
<accession>G2YV52</accession>
<dbReference type="InParanoid" id="G2YV52"/>
<name>G2YV52_BOTF4</name>
<evidence type="ECO:0000313" key="1">
    <source>
        <dbReference type="EMBL" id="CCD55500.1"/>
    </source>
</evidence>
<dbReference type="EMBL" id="FQ790355">
    <property type="protein sequence ID" value="CCD55500.1"/>
    <property type="molecule type" value="Genomic_DNA"/>
</dbReference>